<reference evidence="2 3" key="1">
    <citation type="submission" date="2016-05" db="EMBL/GenBank/DDBJ databases">
        <title>A degradative enzymes factory behind the ericoid mycorrhizal symbiosis.</title>
        <authorList>
            <consortium name="DOE Joint Genome Institute"/>
            <person name="Martino E."/>
            <person name="Morin E."/>
            <person name="Grelet G."/>
            <person name="Kuo A."/>
            <person name="Kohler A."/>
            <person name="Daghino S."/>
            <person name="Barry K."/>
            <person name="Choi C."/>
            <person name="Cichocki N."/>
            <person name="Clum A."/>
            <person name="Copeland A."/>
            <person name="Hainaut M."/>
            <person name="Haridas S."/>
            <person name="Labutti K."/>
            <person name="Lindquist E."/>
            <person name="Lipzen A."/>
            <person name="Khouja H.-R."/>
            <person name="Murat C."/>
            <person name="Ohm R."/>
            <person name="Olson A."/>
            <person name="Spatafora J."/>
            <person name="Veneault-Fourrey C."/>
            <person name="Henrissat B."/>
            <person name="Grigoriev I."/>
            <person name="Martin F."/>
            <person name="Perotto S."/>
        </authorList>
    </citation>
    <scope>NUCLEOTIDE SEQUENCE [LARGE SCALE GENOMIC DNA]</scope>
    <source>
        <strain evidence="2 3">UAMH 7357</strain>
    </source>
</reference>
<sequence>MSYLCSLSAPYYNHNSPRLVSNPTNTVANTQTQLLCSPSYSQNISPTPGYQTKKGKYDTFIADPKHGENMEKAATRPASQTHPASSGGRVDESHSLPTRSRGRSLGAPVSTVASSTITQTAGAAQNAATSPLRGLVPVLNGSTEGLKREERRRRSTNVADISISLIPGLRCATEKRA</sequence>
<evidence type="ECO:0000313" key="2">
    <source>
        <dbReference type="EMBL" id="PMD12538.1"/>
    </source>
</evidence>
<organism evidence="2 3">
    <name type="scientific">Hyaloscypha hepaticicola</name>
    <dbReference type="NCBI Taxonomy" id="2082293"/>
    <lineage>
        <taxon>Eukaryota</taxon>
        <taxon>Fungi</taxon>
        <taxon>Dikarya</taxon>
        <taxon>Ascomycota</taxon>
        <taxon>Pezizomycotina</taxon>
        <taxon>Leotiomycetes</taxon>
        <taxon>Helotiales</taxon>
        <taxon>Hyaloscyphaceae</taxon>
        <taxon>Hyaloscypha</taxon>
    </lineage>
</organism>
<gene>
    <name evidence="2" type="ORF">NA56DRAFT_713059</name>
</gene>
<accession>A0A2J6PES8</accession>
<feature type="region of interest" description="Disordered" evidence="1">
    <location>
        <begin position="135"/>
        <end position="155"/>
    </location>
</feature>
<dbReference type="AlphaFoldDB" id="A0A2J6PES8"/>
<dbReference type="EMBL" id="KZ613548">
    <property type="protein sequence ID" value="PMD12538.1"/>
    <property type="molecule type" value="Genomic_DNA"/>
</dbReference>
<evidence type="ECO:0000313" key="3">
    <source>
        <dbReference type="Proteomes" id="UP000235672"/>
    </source>
</evidence>
<name>A0A2J6PES8_9HELO</name>
<keyword evidence="3" id="KW-1185">Reference proteome</keyword>
<protein>
    <submittedName>
        <fullName evidence="2">Uncharacterized protein</fullName>
    </submittedName>
</protein>
<proteinExistence type="predicted"/>
<evidence type="ECO:0000256" key="1">
    <source>
        <dbReference type="SAM" id="MobiDB-lite"/>
    </source>
</evidence>
<dbReference type="Proteomes" id="UP000235672">
    <property type="component" value="Unassembled WGS sequence"/>
</dbReference>
<feature type="region of interest" description="Disordered" evidence="1">
    <location>
        <begin position="71"/>
        <end position="113"/>
    </location>
</feature>